<organism evidence="1 2">
    <name type="scientific">Marinomonas mediterranea (strain ATCC 700492 / JCM 21426 / NBRC 103028 / MMB-1)</name>
    <dbReference type="NCBI Taxonomy" id="717774"/>
    <lineage>
        <taxon>Bacteria</taxon>
        <taxon>Pseudomonadati</taxon>
        <taxon>Pseudomonadota</taxon>
        <taxon>Gammaproteobacteria</taxon>
        <taxon>Oceanospirillales</taxon>
        <taxon>Oceanospirillaceae</taxon>
        <taxon>Marinomonas</taxon>
    </lineage>
</organism>
<dbReference type="STRING" id="717774.Marme_2714"/>
<dbReference type="EMBL" id="CP002583">
    <property type="protein sequence ID" value="ADZ91944.1"/>
    <property type="molecule type" value="Genomic_DNA"/>
</dbReference>
<name>F2JYB3_MARM1</name>
<evidence type="ECO:0000313" key="2">
    <source>
        <dbReference type="Proteomes" id="UP000001062"/>
    </source>
</evidence>
<gene>
    <name evidence="1" type="ordered locus">Marme_2714</name>
</gene>
<proteinExistence type="predicted"/>
<evidence type="ECO:0000313" key="1">
    <source>
        <dbReference type="EMBL" id="ADZ91944.1"/>
    </source>
</evidence>
<dbReference type="KEGG" id="mme:Marme_2714"/>
<dbReference type="RefSeq" id="WP_013661847.1">
    <property type="nucleotide sequence ID" value="NC_015276.1"/>
</dbReference>
<protein>
    <submittedName>
        <fullName evidence="1">Uncharacterized protein</fullName>
    </submittedName>
</protein>
<dbReference type="OrthoDB" id="6316384at2"/>
<dbReference type="HOGENOM" id="CLU_1208633_0_0_6"/>
<keyword evidence="2" id="KW-1185">Reference proteome</keyword>
<reference evidence="1 2" key="1">
    <citation type="journal article" date="2012" name="Stand. Genomic Sci.">
        <title>Complete genome sequence of the melanogenic marine bacterium Marinomonas mediterranea type strain (MMB-1(T)).</title>
        <authorList>
            <person name="Lucas-Elio P."/>
            <person name="Goodwin L."/>
            <person name="Woyke T."/>
            <person name="Pitluck S."/>
            <person name="Nolan M."/>
            <person name="Kyrpides N.C."/>
            <person name="Detter J.C."/>
            <person name="Copeland A."/>
            <person name="Teshima H."/>
            <person name="Bruce D."/>
            <person name="Detter C."/>
            <person name="Tapia R."/>
            <person name="Han S."/>
            <person name="Land M.L."/>
            <person name="Ivanova N."/>
            <person name="Mikhailova N."/>
            <person name="Johnston A.W."/>
            <person name="Sanchez-Amat A."/>
        </authorList>
    </citation>
    <scope>NUCLEOTIDE SEQUENCE [LARGE SCALE GENOMIC DNA]</scope>
    <source>
        <strain evidence="2">ATCC 700492 / JCM 21426 / NBRC 103028 / MMB-1</strain>
    </source>
</reference>
<dbReference type="AlphaFoldDB" id="F2JYB3"/>
<sequence>MMYVNLSEGGKSKPFSFSRRSVVTRNRLKSMPASIEACQLTRMSKGVQYATSDEDARDWLSKNVKDWNTYPEEDREMAMDIALDKNQGVDVAKGLLENVQFSKDVEKRREERSESILDDYDAYHGGFGNDLAEDVFTLMKDSYVAGNQNVTLAGEYTQQEIQGAIDAMKAFIDNGDLTENITNVHFFSRQDKAAVGKGRVGDTLATRGVQANFIATWRGKKINVHVDTE</sequence>
<dbReference type="Proteomes" id="UP000001062">
    <property type="component" value="Chromosome"/>
</dbReference>
<accession>F2JYB3</accession>
<dbReference type="PATRIC" id="fig|717774.3.peg.2801"/>